<dbReference type="InterPro" id="IPR051314">
    <property type="entry name" value="AAA_ATPase_RarA/MGS1/WRNIP1"/>
</dbReference>
<evidence type="ECO:0000259" key="1">
    <source>
        <dbReference type="Pfam" id="PF12002"/>
    </source>
</evidence>
<name>A0A7V5U167_9PROT</name>
<reference evidence="2" key="1">
    <citation type="journal article" date="2020" name="mSystems">
        <title>Genome- and Community-Level Interaction Insights into Carbon Utilization and Element Cycling Functions of Hydrothermarchaeota in Hydrothermal Sediment.</title>
        <authorList>
            <person name="Zhou Z."/>
            <person name="Liu Y."/>
            <person name="Xu W."/>
            <person name="Pan J."/>
            <person name="Luo Z.H."/>
            <person name="Li M."/>
        </authorList>
    </citation>
    <scope>NUCLEOTIDE SEQUENCE [LARGE SCALE GENOMIC DNA]</scope>
    <source>
        <strain evidence="2">HyVt-538</strain>
    </source>
</reference>
<gene>
    <name evidence="2" type="ORF">ENK01_02875</name>
</gene>
<protein>
    <submittedName>
        <fullName evidence="2">Replication-associated recombination protein A</fullName>
    </submittedName>
</protein>
<organism evidence="2">
    <name type="scientific">Hellea balneolensis</name>
    <dbReference type="NCBI Taxonomy" id="287478"/>
    <lineage>
        <taxon>Bacteria</taxon>
        <taxon>Pseudomonadati</taxon>
        <taxon>Pseudomonadota</taxon>
        <taxon>Alphaproteobacteria</taxon>
        <taxon>Maricaulales</taxon>
        <taxon>Robiginitomaculaceae</taxon>
        <taxon>Hellea</taxon>
    </lineage>
</organism>
<dbReference type="Proteomes" id="UP000885806">
    <property type="component" value="Unassembled WGS sequence"/>
</dbReference>
<dbReference type="PANTHER" id="PTHR13779">
    <property type="entry name" value="WERNER HELICASE-INTERACTING PROTEIN 1 FAMILY MEMBER"/>
    <property type="match status" value="1"/>
</dbReference>
<sequence length="99" mass="11161">KSNAVYTAFKSAMRAAKKTGSLMPPAHILNAPTRLMKDMGYGKDYAYDHDTPEGFSGQNYFPDGLERQTFYTPKGEGREGEIKARLQRWATLRERKNGA</sequence>
<feature type="non-terminal residue" evidence="2">
    <location>
        <position position="1"/>
    </location>
</feature>
<dbReference type="SUPFAM" id="SSF48019">
    <property type="entry name" value="post-AAA+ oligomerization domain-like"/>
    <property type="match status" value="1"/>
</dbReference>
<proteinExistence type="predicted"/>
<dbReference type="EMBL" id="DROP01000195">
    <property type="protein sequence ID" value="HHI88873.1"/>
    <property type="molecule type" value="Genomic_DNA"/>
</dbReference>
<dbReference type="PANTHER" id="PTHR13779:SF7">
    <property type="entry name" value="ATPASE WRNIP1"/>
    <property type="match status" value="1"/>
</dbReference>
<dbReference type="Gene3D" id="1.10.3710.10">
    <property type="entry name" value="DNA polymerase III clamp loader subunits, C-terminal domain"/>
    <property type="match status" value="1"/>
</dbReference>
<dbReference type="GO" id="GO:0008047">
    <property type="term" value="F:enzyme activator activity"/>
    <property type="evidence" value="ECO:0007669"/>
    <property type="project" value="TreeGrafter"/>
</dbReference>
<dbReference type="GO" id="GO:0003677">
    <property type="term" value="F:DNA binding"/>
    <property type="evidence" value="ECO:0007669"/>
    <property type="project" value="InterPro"/>
</dbReference>
<dbReference type="FunFam" id="1.10.3710.10:FF:000004">
    <property type="entry name" value="Putative ATPase, AAA family"/>
    <property type="match status" value="1"/>
</dbReference>
<dbReference type="InterPro" id="IPR008921">
    <property type="entry name" value="DNA_pol3_clamp-load_cplx_C"/>
</dbReference>
<dbReference type="AlphaFoldDB" id="A0A7V5U167"/>
<dbReference type="GO" id="GO:0006261">
    <property type="term" value="P:DNA-templated DNA replication"/>
    <property type="evidence" value="ECO:0007669"/>
    <property type="project" value="TreeGrafter"/>
</dbReference>
<comment type="caution">
    <text evidence="2">The sequence shown here is derived from an EMBL/GenBank/DDBJ whole genome shotgun (WGS) entry which is preliminary data.</text>
</comment>
<feature type="domain" description="MgsA AAA+ ATPase C-terminal" evidence="1">
    <location>
        <begin position="1"/>
        <end position="89"/>
    </location>
</feature>
<dbReference type="GO" id="GO:0000731">
    <property type="term" value="P:DNA synthesis involved in DNA repair"/>
    <property type="evidence" value="ECO:0007669"/>
    <property type="project" value="TreeGrafter"/>
</dbReference>
<evidence type="ECO:0000313" key="2">
    <source>
        <dbReference type="EMBL" id="HHI88873.1"/>
    </source>
</evidence>
<dbReference type="Pfam" id="PF12002">
    <property type="entry name" value="MgsA_C"/>
    <property type="match status" value="1"/>
</dbReference>
<dbReference type="InterPro" id="IPR021886">
    <property type="entry name" value="MgsA_C"/>
</dbReference>
<dbReference type="GO" id="GO:0017116">
    <property type="term" value="F:single-stranded DNA helicase activity"/>
    <property type="evidence" value="ECO:0007669"/>
    <property type="project" value="TreeGrafter"/>
</dbReference>
<accession>A0A7V5U167</accession>